<dbReference type="GO" id="GO:0008770">
    <property type="term" value="F:[acyl-carrier-protein] phosphodiesterase activity"/>
    <property type="evidence" value="ECO:0007669"/>
    <property type="project" value="InterPro"/>
</dbReference>
<dbReference type="RefSeq" id="WP_028915128.1">
    <property type="nucleotide sequence ID" value="NZ_VLJS01000050.1"/>
</dbReference>
<protein>
    <submittedName>
        <fullName evidence="5">Acyl carrier protein phosphodiesterase</fullName>
    </submittedName>
</protein>
<dbReference type="EMBL" id="VLJS01000050">
    <property type="protein sequence ID" value="TWH10931.1"/>
    <property type="molecule type" value="Genomic_DNA"/>
</dbReference>
<dbReference type="AlphaFoldDB" id="A0A562DMM7"/>
<evidence type="ECO:0000256" key="1">
    <source>
        <dbReference type="ARBA" id="ARBA00022516"/>
    </source>
</evidence>
<sequence length="203" mass="22943">MNYLAHTYLAAPDPEAMLGALLGDFVFGLAALADYSPVERREILVHRRVDRYTDDHPVVAGARALFAPGLRRYAGIALDVYYDHLLARDWTRHSGEPLDRYTARFYDHLLAQRARLPERLQGLAPRIAAHDWLGSYRRRESVDLAVTRIATRLSRNGERLVACLDDLRRHEEAIAAGFEVFFPQLEAYTVQARASVVEAADVA</sequence>
<keyword evidence="6" id="KW-1185">Reference proteome</keyword>
<keyword evidence="4" id="KW-0276">Fatty acid metabolism</keyword>
<dbReference type="InterPro" id="IPR007431">
    <property type="entry name" value="ACP_PD"/>
</dbReference>
<evidence type="ECO:0000256" key="3">
    <source>
        <dbReference type="ARBA" id="ARBA00023098"/>
    </source>
</evidence>
<keyword evidence="1" id="KW-0444">Lipid biosynthesis</keyword>
<proteinExistence type="predicted"/>
<evidence type="ECO:0000313" key="6">
    <source>
        <dbReference type="Proteomes" id="UP000321583"/>
    </source>
</evidence>
<dbReference type="PANTHER" id="PTHR38764">
    <property type="entry name" value="ACYL CARRIER PROTEIN PHOSPHODIESTERASE"/>
    <property type="match status" value="1"/>
</dbReference>
<dbReference type="PANTHER" id="PTHR38764:SF1">
    <property type="entry name" value="ACYL CARRIER PROTEIN PHOSPHODIESTERASE"/>
    <property type="match status" value="1"/>
</dbReference>
<gene>
    <name evidence="5" type="ORF">L613_002200000320</name>
</gene>
<keyword evidence="3" id="KW-0443">Lipid metabolism</keyword>
<dbReference type="OrthoDB" id="8442777at2"/>
<evidence type="ECO:0000256" key="4">
    <source>
        <dbReference type="ARBA" id="ARBA00023160"/>
    </source>
</evidence>
<dbReference type="GO" id="GO:0006633">
    <property type="term" value="P:fatty acid biosynthetic process"/>
    <property type="evidence" value="ECO:0007669"/>
    <property type="project" value="UniProtKB-KW"/>
</dbReference>
<accession>A0A562DMM7</accession>
<keyword evidence="2" id="KW-0378">Hydrolase</keyword>
<comment type="caution">
    <text evidence="5">The sequence shown here is derived from an EMBL/GenBank/DDBJ whole genome shotgun (WGS) entry which is preliminary data.</text>
</comment>
<reference evidence="5 6" key="1">
    <citation type="submission" date="2019-07" db="EMBL/GenBank/DDBJ databases">
        <title>Genome sequencing of lignin-degrading bacterial isolates.</title>
        <authorList>
            <person name="Gladden J."/>
        </authorList>
    </citation>
    <scope>NUCLEOTIDE SEQUENCE [LARGE SCALE GENOMIC DNA]</scope>
    <source>
        <strain evidence="5 6">J19</strain>
    </source>
</reference>
<organism evidence="5 6">
    <name type="scientific">Pseudoxanthomonas taiwanensis J19</name>
    <dbReference type="NCBI Taxonomy" id="935569"/>
    <lineage>
        <taxon>Bacteria</taxon>
        <taxon>Pseudomonadati</taxon>
        <taxon>Pseudomonadota</taxon>
        <taxon>Gammaproteobacteria</taxon>
        <taxon>Lysobacterales</taxon>
        <taxon>Lysobacteraceae</taxon>
        <taxon>Pseudoxanthomonas</taxon>
    </lineage>
</organism>
<dbReference type="Pfam" id="PF04336">
    <property type="entry name" value="ACP_PD"/>
    <property type="match status" value="1"/>
</dbReference>
<name>A0A562DMM7_9GAMM</name>
<evidence type="ECO:0000256" key="2">
    <source>
        <dbReference type="ARBA" id="ARBA00022801"/>
    </source>
</evidence>
<keyword evidence="4" id="KW-0275">Fatty acid biosynthesis</keyword>
<dbReference type="PIRSF" id="PIRSF011489">
    <property type="entry name" value="DUF479"/>
    <property type="match status" value="1"/>
</dbReference>
<dbReference type="Proteomes" id="UP000321583">
    <property type="component" value="Unassembled WGS sequence"/>
</dbReference>
<evidence type="ECO:0000313" key="5">
    <source>
        <dbReference type="EMBL" id="TWH10931.1"/>
    </source>
</evidence>